<dbReference type="EMBL" id="JAAIJQ010000084">
    <property type="protein sequence ID" value="NEV64321.1"/>
    <property type="molecule type" value="Genomic_DNA"/>
</dbReference>
<dbReference type="RefSeq" id="WP_164454949.1">
    <property type="nucleotide sequence ID" value="NZ_JAAIJQ010000084.1"/>
</dbReference>
<keyword evidence="3" id="KW-1185">Reference proteome</keyword>
<accession>A0A6M0K4W2</accession>
<gene>
    <name evidence="2" type="ORF">G3446_20950</name>
</gene>
<dbReference type="AlphaFoldDB" id="A0A6M0K4W2"/>
<dbReference type="Gene3D" id="3.30.870.10">
    <property type="entry name" value="Endonuclease Chain A"/>
    <property type="match status" value="2"/>
</dbReference>
<evidence type="ECO:0000313" key="2">
    <source>
        <dbReference type="EMBL" id="NEV64321.1"/>
    </source>
</evidence>
<dbReference type="PANTHER" id="PTHR21248:SF12">
    <property type="entry name" value="CARDIOLIPIN SYNTHASE C"/>
    <property type="match status" value="1"/>
</dbReference>
<protein>
    <submittedName>
        <fullName evidence="2">Phospholipase D family protein</fullName>
    </submittedName>
</protein>
<feature type="domain" description="PLD phosphodiesterase" evidence="1">
    <location>
        <begin position="172"/>
        <end position="199"/>
    </location>
</feature>
<name>A0A6M0K4W2_9GAMM</name>
<dbReference type="Proteomes" id="UP000483379">
    <property type="component" value="Unassembled WGS sequence"/>
</dbReference>
<comment type="caution">
    <text evidence="2">The sequence shown here is derived from an EMBL/GenBank/DDBJ whole genome shotgun (WGS) entry which is preliminary data.</text>
</comment>
<dbReference type="GO" id="GO:0030572">
    <property type="term" value="F:phosphatidyltransferase activity"/>
    <property type="evidence" value="ECO:0007669"/>
    <property type="project" value="UniProtKB-ARBA"/>
</dbReference>
<evidence type="ECO:0000259" key="1">
    <source>
        <dbReference type="PROSITE" id="PS50035"/>
    </source>
</evidence>
<dbReference type="InterPro" id="IPR025202">
    <property type="entry name" value="PLD-like_dom"/>
</dbReference>
<organism evidence="2 3">
    <name type="scientific">Thiorhodococcus minor</name>
    <dbReference type="NCBI Taxonomy" id="57489"/>
    <lineage>
        <taxon>Bacteria</taxon>
        <taxon>Pseudomonadati</taxon>
        <taxon>Pseudomonadota</taxon>
        <taxon>Gammaproteobacteria</taxon>
        <taxon>Chromatiales</taxon>
        <taxon>Chromatiaceae</taxon>
        <taxon>Thiorhodococcus</taxon>
    </lineage>
</organism>
<dbReference type="InterPro" id="IPR001736">
    <property type="entry name" value="PLipase_D/transphosphatidylase"/>
</dbReference>
<reference evidence="2 3" key="1">
    <citation type="submission" date="2020-02" db="EMBL/GenBank/DDBJ databases">
        <title>Genome sequences of Thiorhodococcus mannitoliphagus and Thiorhodococcus minor, purple sulfur photosynthetic bacteria in the gammaproteobacterial family, Chromatiaceae.</title>
        <authorList>
            <person name="Aviles F.A."/>
            <person name="Meyer T.E."/>
            <person name="Kyndt J.A."/>
        </authorList>
    </citation>
    <scope>NUCLEOTIDE SEQUENCE [LARGE SCALE GENOMIC DNA]</scope>
    <source>
        <strain evidence="2 3">DSM 11518</strain>
    </source>
</reference>
<dbReference type="CDD" id="cd09113">
    <property type="entry name" value="PLDc_ymdC_like_2"/>
    <property type="match status" value="1"/>
</dbReference>
<dbReference type="SUPFAM" id="SSF56024">
    <property type="entry name" value="Phospholipase D/nuclease"/>
    <property type="match status" value="2"/>
</dbReference>
<sequence>MPSAHSNALHRLAFPLGLLAGLVLGGCASLPTEVTRPSSAHSDLDREPSRLARHAGPYLRAHPGESGLWLLGLGLDAFAARLLLADAADRTIDVQYYLYHDDVTGRILTERLLRAADRGVRVRLLLDDMTTQGIEARLATLDAHPNIAVRIVNPFASRDFRALETLTRFDTVTRRMHNKSFTVDDTMTIVGGRNIGDEYFDAHEDVNFGDLDVLAVGPAAIEVGKQFDLYWNSDLAYPIQSLAGGTGDLEALRADLRAYIETQIDSPYAERARSSELVRDFLAGTLPFQWGQALVYYDLPEKLVTDPEDRSTHMAPQVLPKTLGALEHDLLIFTPYFVPGDHGVMVLTGLEKRGVQVRVLTNSLASTDVGAVHAGYARYRKPLLQGGVELYELKPESDTTKQGKFNRLDGSSGASLHAKTTVFDREALFVGSANLDPRSGKLNTELGILFKSDPLAQGVGVWFDANRARIAYRVSLDQSHCGDRPQCKGRLQWTDEEGGRSVIYLKDPETGALTRFFVTLIALLPIEGQL</sequence>
<dbReference type="PANTHER" id="PTHR21248">
    <property type="entry name" value="CARDIOLIPIN SYNTHASE"/>
    <property type="match status" value="1"/>
</dbReference>
<dbReference type="Pfam" id="PF13091">
    <property type="entry name" value="PLDc_2"/>
    <property type="match status" value="2"/>
</dbReference>
<evidence type="ECO:0000313" key="3">
    <source>
        <dbReference type="Proteomes" id="UP000483379"/>
    </source>
</evidence>
<proteinExistence type="predicted"/>
<dbReference type="CDD" id="cd09111">
    <property type="entry name" value="PLDc_ymdC_like_1"/>
    <property type="match status" value="1"/>
</dbReference>
<dbReference type="SMART" id="SM00155">
    <property type="entry name" value="PLDc"/>
    <property type="match status" value="2"/>
</dbReference>
<dbReference type="PROSITE" id="PS50035">
    <property type="entry name" value="PLD"/>
    <property type="match status" value="2"/>
</dbReference>
<dbReference type="GO" id="GO:0032049">
    <property type="term" value="P:cardiolipin biosynthetic process"/>
    <property type="evidence" value="ECO:0007669"/>
    <property type="project" value="UniProtKB-ARBA"/>
</dbReference>
<feature type="domain" description="PLD phosphodiesterase" evidence="1">
    <location>
        <begin position="412"/>
        <end position="439"/>
    </location>
</feature>